<keyword evidence="3" id="KW-0804">Transcription</keyword>
<evidence type="ECO:0000256" key="4">
    <source>
        <dbReference type="PROSITE-ProRule" id="PRU00335"/>
    </source>
</evidence>
<dbReference type="InterPro" id="IPR001647">
    <property type="entry name" value="HTH_TetR"/>
</dbReference>
<dbReference type="Gene3D" id="1.10.357.10">
    <property type="entry name" value="Tetracycline Repressor, domain 2"/>
    <property type="match status" value="1"/>
</dbReference>
<feature type="DNA-binding region" description="H-T-H motif" evidence="4">
    <location>
        <begin position="58"/>
        <end position="77"/>
    </location>
</feature>
<reference evidence="6" key="1">
    <citation type="submission" date="2020-08" db="EMBL/GenBank/DDBJ databases">
        <title>Whole genome shotgun sequence of Polymorphospora rubra NBRC 101157.</title>
        <authorList>
            <person name="Komaki H."/>
            <person name="Tamura T."/>
        </authorList>
    </citation>
    <scope>NUCLEOTIDE SEQUENCE</scope>
    <source>
        <strain evidence="6">NBRC 101157</strain>
    </source>
</reference>
<dbReference type="Proteomes" id="UP000680866">
    <property type="component" value="Chromosome"/>
</dbReference>
<sequence length="260" mass="29011">MENEAGAAPDYDRTLMLLWRRTLGEPQGSRGPRQRLSVDEVVRAGIAVADADGLETFSMRKVAERLGLGVMSIYTYVPGREELIGLMVDEVQGERELPELTGPLRERLARVARELWDEFHRHPWLLQVTHHRPFIGPNGADRYEWQLRAIEGIGFGDIEMDQIITLVSGFAASAARASIEARRAQEISGITDLQWWEINAPILDRIMEPGRYVISDRVGTAAGQAYNAVSDPDLAFRFGLDRILDGIDLLAAVRSSGETD</sequence>
<accession>A0A810N5Z6</accession>
<evidence type="ECO:0000256" key="2">
    <source>
        <dbReference type="ARBA" id="ARBA00023125"/>
    </source>
</evidence>
<evidence type="ECO:0000259" key="5">
    <source>
        <dbReference type="PROSITE" id="PS50977"/>
    </source>
</evidence>
<dbReference type="EMBL" id="AP023359">
    <property type="protein sequence ID" value="BCJ67609.1"/>
    <property type="molecule type" value="Genomic_DNA"/>
</dbReference>
<dbReference type="InterPro" id="IPR004111">
    <property type="entry name" value="Repressor_TetR_C"/>
</dbReference>
<dbReference type="InterPro" id="IPR009057">
    <property type="entry name" value="Homeodomain-like_sf"/>
</dbReference>
<protein>
    <submittedName>
        <fullName evidence="6">TetR family transcriptional regulator</fullName>
    </submittedName>
</protein>
<dbReference type="InterPro" id="IPR050109">
    <property type="entry name" value="HTH-type_TetR-like_transc_reg"/>
</dbReference>
<dbReference type="Gene3D" id="1.10.10.60">
    <property type="entry name" value="Homeodomain-like"/>
    <property type="match status" value="1"/>
</dbReference>
<evidence type="ECO:0000313" key="7">
    <source>
        <dbReference type="Proteomes" id="UP000680866"/>
    </source>
</evidence>
<keyword evidence="7" id="KW-1185">Reference proteome</keyword>
<proteinExistence type="predicted"/>
<dbReference type="RefSeq" id="WP_212816920.1">
    <property type="nucleotide sequence ID" value="NZ_AP023359.1"/>
</dbReference>
<dbReference type="SUPFAM" id="SSF48498">
    <property type="entry name" value="Tetracyclin repressor-like, C-terminal domain"/>
    <property type="match status" value="1"/>
</dbReference>
<dbReference type="InterPro" id="IPR036271">
    <property type="entry name" value="Tet_transcr_reg_TetR-rel_C_sf"/>
</dbReference>
<dbReference type="Pfam" id="PF02909">
    <property type="entry name" value="TetR_C_1"/>
    <property type="match status" value="1"/>
</dbReference>
<dbReference type="PANTHER" id="PTHR30055">
    <property type="entry name" value="HTH-TYPE TRANSCRIPTIONAL REGULATOR RUTR"/>
    <property type="match status" value="1"/>
</dbReference>
<keyword evidence="2 4" id="KW-0238">DNA-binding</keyword>
<dbReference type="PANTHER" id="PTHR30055:SF151">
    <property type="entry name" value="TRANSCRIPTIONAL REGULATORY PROTEIN"/>
    <property type="match status" value="1"/>
</dbReference>
<keyword evidence="1" id="KW-0805">Transcription regulation</keyword>
<organism evidence="6 7">
    <name type="scientific">Polymorphospora rubra</name>
    <dbReference type="NCBI Taxonomy" id="338584"/>
    <lineage>
        <taxon>Bacteria</taxon>
        <taxon>Bacillati</taxon>
        <taxon>Actinomycetota</taxon>
        <taxon>Actinomycetes</taxon>
        <taxon>Micromonosporales</taxon>
        <taxon>Micromonosporaceae</taxon>
        <taxon>Polymorphospora</taxon>
    </lineage>
</organism>
<dbReference type="PROSITE" id="PS50977">
    <property type="entry name" value="HTH_TETR_2"/>
    <property type="match status" value="1"/>
</dbReference>
<dbReference type="AlphaFoldDB" id="A0A810N5Z6"/>
<dbReference type="GO" id="GO:0003700">
    <property type="term" value="F:DNA-binding transcription factor activity"/>
    <property type="evidence" value="ECO:0007669"/>
    <property type="project" value="TreeGrafter"/>
</dbReference>
<dbReference type="GO" id="GO:0000976">
    <property type="term" value="F:transcription cis-regulatory region binding"/>
    <property type="evidence" value="ECO:0007669"/>
    <property type="project" value="TreeGrafter"/>
</dbReference>
<dbReference type="GO" id="GO:0045892">
    <property type="term" value="P:negative regulation of DNA-templated transcription"/>
    <property type="evidence" value="ECO:0007669"/>
    <property type="project" value="InterPro"/>
</dbReference>
<dbReference type="KEGG" id="pry:Prubr_46300"/>
<evidence type="ECO:0000256" key="3">
    <source>
        <dbReference type="ARBA" id="ARBA00023163"/>
    </source>
</evidence>
<evidence type="ECO:0000256" key="1">
    <source>
        <dbReference type="ARBA" id="ARBA00023015"/>
    </source>
</evidence>
<evidence type="ECO:0000313" key="6">
    <source>
        <dbReference type="EMBL" id="BCJ67609.1"/>
    </source>
</evidence>
<dbReference type="SUPFAM" id="SSF46689">
    <property type="entry name" value="Homeodomain-like"/>
    <property type="match status" value="1"/>
</dbReference>
<gene>
    <name evidence="6" type="ORF">Prubr_46300</name>
</gene>
<feature type="domain" description="HTH tetR-type" evidence="5">
    <location>
        <begin position="35"/>
        <end position="95"/>
    </location>
</feature>
<name>A0A810N5Z6_9ACTN</name>